<evidence type="ECO:0000313" key="1">
    <source>
        <dbReference type="EMBL" id="ABC24203.1"/>
    </source>
</evidence>
<gene>
    <name evidence="1" type="ordered locus">Rru_A3409</name>
</gene>
<name>Q2RNU2_RHORT</name>
<sequence length="292" mass="31540">MADQALDAARLKTAQDVLDLLRSDWLLAHRALDSGDLLSAVETVGDVALTEAVRSAAVMEVENDAGNAFNATAVRLFYLEMALGDPAMPTFHGVGLRADSLAHYLRDCFEGKPVAADPEFFIKMLYALSLLQHASHFTGDTEYFDGLHEAWKRELALFLIYATMYSLEGMPDELVSAIVLGDEADDDVGTSMLAALKASYDADKTEITVQAGVVGFFVLNTTAIERPALMLLGCLTEEDHAAIQEATAQEITPDIAGHALFTTLGDTSNGSPAQLLWGQLLASIIRQIESRD</sequence>
<keyword evidence="2" id="KW-1185">Reference proteome</keyword>
<proteinExistence type="predicted"/>
<dbReference type="AlphaFoldDB" id="Q2RNU2"/>
<reference evidence="1 2" key="1">
    <citation type="journal article" date="2011" name="Stand. Genomic Sci.">
        <title>Complete genome sequence of Rhodospirillum rubrum type strain (S1).</title>
        <authorList>
            <person name="Munk A.C."/>
            <person name="Copeland A."/>
            <person name="Lucas S."/>
            <person name="Lapidus A."/>
            <person name="Del Rio T.G."/>
            <person name="Barry K."/>
            <person name="Detter J.C."/>
            <person name="Hammon N."/>
            <person name="Israni S."/>
            <person name="Pitluck S."/>
            <person name="Brettin T."/>
            <person name="Bruce D."/>
            <person name="Han C."/>
            <person name="Tapia R."/>
            <person name="Gilna P."/>
            <person name="Schmutz J."/>
            <person name="Larimer F."/>
            <person name="Land M."/>
            <person name="Kyrpides N.C."/>
            <person name="Mavromatis K."/>
            <person name="Richardson P."/>
            <person name="Rohde M."/>
            <person name="Goker M."/>
            <person name="Klenk H.P."/>
            <person name="Zhang Y."/>
            <person name="Roberts G.P."/>
            <person name="Reslewic S."/>
            <person name="Schwartz D.C."/>
        </authorList>
    </citation>
    <scope>NUCLEOTIDE SEQUENCE [LARGE SCALE GENOMIC DNA]</scope>
    <source>
        <strain evidence="2">ATCC 11170 / ATH 1.1.1 / DSM 467 / LMG 4362 / NCIMB 8255 / S1</strain>
    </source>
</reference>
<dbReference type="STRING" id="269796.Rru_A3409"/>
<dbReference type="EMBL" id="CP000230">
    <property type="protein sequence ID" value="ABC24203.1"/>
    <property type="molecule type" value="Genomic_DNA"/>
</dbReference>
<organism evidence="1 2">
    <name type="scientific">Rhodospirillum rubrum (strain ATCC 11170 / ATH 1.1.1 / DSM 467 / LMG 4362 / NCIMB 8255 / S1)</name>
    <dbReference type="NCBI Taxonomy" id="269796"/>
    <lineage>
        <taxon>Bacteria</taxon>
        <taxon>Pseudomonadati</taxon>
        <taxon>Pseudomonadota</taxon>
        <taxon>Alphaproteobacteria</taxon>
        <taxon>Rhodospirillales</taxon>
        <taxon>Rhodospirillaceae</taxon>
        <taxon>Rhodospirillum</taxon>
    </lineage>
</organism>
<dbReference type="EnsemblBacteria" id="ABC24203">
    <property type="protein sequence ID" value="ABC24203"/>
    <property type="gene ID" value="Rru_A3409"/>
</dbReference>
<dbReference type="HOGENOM" id="CLU_952751_0_0_5"/>
<dbReference type="RefSeq" id="WP_011391156.1">
    <property type="nucleotide sequence ID" value="NC_007643.1"/>
</dbReference>
<evidence type="ECO:0000313" key="2">
    <source>
        <dbReference type="Proteomes" id="UP000001929"/>
    </source>
</evidence>
<dbReference type="Proteomes" id="UP000001929">
    <property type="component" value="Chromosome"/>
</dbReference>
<protein>
    <submittedName>
        <fullName evidence="1">Uncharacterized protein</fullName>
    </submittedName>
</protein>
<dbReference type="KEGG" id="rru:Rru_A3409"/>
<accession>Q2RNU2</accession>
<dbReference type="PATRIC" id="fig|269796.9.peg.3525"/>